<dbReference type="EMBL" id="KN846959">
    <property type="protein sequence ID" value="KIW67823.1"/>
    <property type="molecule type" value="Genomic_DNA"/>
</dbReference>
<evidence type="ECO:0000259" key="4">
    <source>
        <dbReference type="PROSITE" id="PS01031"/>
    </source>
</evidence>
<evidence type="ECO:0000256" key="1">
    <source>
        <dbReference type="PROSITE-ProRule" id="PRU00285"/>
    </source>
</evidence>
<dbReference type="SUPFAM" id="SSF49764">
    <property type="entry name" value="HSP20-like chaperones"/>
    <property type="match status" value="1"/>
</dbReference>
<feature type="domain" description="SHSP" evidence="4">
    <location>
        <begin position="156"/>
        <end position="327"/>
    </location>
</feature>
<dbReference type="Proteomes" id="UP000054266">
    <property type="component" value="Unassembled WGS sequence"/>
</dbReference>
<proteinExistence type="inferred from homology"/>
<dbReference type="AlphaFoldDB" id="A0A0D2FIC7"/>
<dbReference type="CDD" id="cd06464">
    <property type="entry name" value="ACD_sHsps-like"/>
    <property type="match status" value="1"/>
</dbReference>
<dbReference type="PROSITE" id="PS01031">
    <property type="entry name" value="SHSP"/>
    <property type="match status" value="1"/>
</dbReference>
<gene>
    <name evidence="5" type="ORF">PV04_07049</name>
</gene>
<protein>
    <recommendedName>
        <fullName evidence="4">SHSP domain-containing protein</fullName>
    </recommendedName>
</protein>
<feature type="compositionally biased region" description="Basic and acidic residues" evidence="3">
    <location>
        <begin position="224"/>
        <end position="242"/>
    </location>
</feature>
<dbReference type="HOGENOM" id="CLU_073104_0_0_1"/>
<dbReference type="STRING" id="5601.A0A0D2FIC7"/>
<dbReference type="Gene3D" id="2.60.40.790">
    <property type="match status" value="1"/>
</dbReference>
<accession>A0A0D2FIC7</accession>
<evidence type="ECO:0000313" key="6">
    <source>
        <dbReference type="Proteomes" id="UP000054266"/>
    </source>
</evidence>
<evidence type="ECO:0000313" key="5">
    <source>
        <dbReference type="EMBL" id="KIW67823.1"/>
    </source>
</evidence>
<organism evidence="5 6">
    <name type="scientific">Phialophora macrospora</name>
    <dbReference type="NCBI Taxonomy" id="1851006"/>
    <lineage>
        <taxon>Eukaryota</taxon>
        <taxon>Fungi</taxon>
        <taxon>Dikarya</taxon>
        <taxon>Ascomycota</taxon>
        <taxon>Pezizomycotina</taxon>
        <taxon>Eurotiomycetes</taxon>
        <taxon>Chaetothyriomycetidae</taxon>
        <taxon>Chaetothyriales</taxon>
        <taxon>Herpotrichiellaceae</taxon>
        <taxon>Phialophora</taxon>
    </lineage>
</organism>
<name>A0A0D2FIC7_9EURO</name>
<comment type="similarity">
    <text evidence="1 2">Belongs to the small heat shock protein (HSP20) family.</text>
</comment>
<feature type="region of interest" description="Disordered" evidence="3">
    <location>
        <begin position="224"/>
        <end position="252"/>
    </location>
</feature>
<dbReference type="InterPro" id="IPR008978">
    <property type="entry name" value="HSP20-like_chaperone"/>
</dbReference>
<evidence type="ECO:0000256" key="3">
    <source>
        <dbReference type="SAM" id="MobiDB-lite"/>
    </source>
</evidence>
<reference evidence="5 6" key="1">
    <citation type="submission" date="2015-01" db="EMBL/GenBank/DDBJ databases">
        <title>The Genome Sequence of Capronia semiimmersa CBS27337.</title>
        <authorList>
            <consortium name="The Broad Institute Genomics Platform"/>
            <person name="Cuomo C."/>
            <person name="de Hoog S."/>
            <person name="Gorbushina A."/>
            <person name="Stielow B."/>
            <person name="Teixiera M."/>
            <person name="Abouelleil A."/>
            <person name="Chapman S.B."/>
            <person name="Priest M."/>
            <person name="Young S.K."/>
            <person name="Wortman J."/>
            <person name="Nusbaum C."/>
            <person name="Birren B."/>
        </authorList>
    </citation>
    <scope>NUCLEOTIDE SEQUENCE [LARGE SCALE GENOMIC DNA]</scope>
    <source>
        <strain evidence="5 6">CBS 27337</strain>
    </source>
</reference>
<evidence type="ECO:0000256" key="2">
    <source>
        <dbReference type="RuleBase" id="RU003616"/>
    </source>
</evidence>
<sequence length="329" mass="37085">MTFRCQFTVTYTFACTIHIYIYNHYDRSALPANYNTVSHIHIHLCTKRLDRHLLSANRRQDQNPFHIQDLQESQKKKTITSSTMATAGLPYTVPTNYAVRLVEEPLTAPSHVHDHPVQPHPSHPSHFQFPRTSLHAVTLHSHFKGPHAPGSVRAPRSATAWSPATDIRETLANYHIEMEVAGVTDKEDLLIQWLTPHTLLVQGVAYRPKNIGLVDQSEGKRVWEGKDGDGWAKESGHAKDPEPTDGGPLVRTPSRETVEAELLADTTPTILLSERKVGPWRRTFTLPEDVEMRDLKARLEGGLLRIDLPKRSIEDLEALKGAGIRIEIE</sequence>
<dbReference type="InterPro" id="IPR002068">
    <property type="entry name" value="A-crystallin/Hsp20_dom"/>
</dbReference>
<keyword evidence="6" id="KW-1185">Reference proteome</keyword>
<dbReference type="Pfam" id="PF00011">
    <property type="entry name" value="HSP20"/>
    <property type="match status" value="1"/>
</dbReference>